<feature type="domain" description="HTH tetR-type" evidence="4">
    <location>
        <begin position="8"/>
        <end position="68"/>
    </location>
</feature>
<dbReference type="PANTHER" id="PTHR30328:SF54">
    <property type="entry name" value="HTH-TYPE TRANSCRIPTIONAL REPRESSOR SCO4008"/>
    <property type="match status" value="1"/>
</dbReference>
<feature type="DNA-binding region" description="H-T-H motif" evidence="2">
    <location>
        <begin position="31"/>
        <end position="50"/>
    </location>
</feature>
<evidence type="ECO:0000313" key="5">
    <source>
        <dbReference type="EMBL" id="RNI38695.1"/>
    </source>
</evidence>
<dbReference type="InterPro" id="IPR036271">
    <property type="entry name" value="Tet_transcr_reg_TetR-rel_C_sf"/>
</dbReference>
<dbReference type="SUPFAM" id="SSF48498">
    <property type="entry name" value="Tetracyclin repressor-like, C-terminal domain"/>
    <property type="match status" value="1"/>
</dbReference>
<dbReference type="SUPFAM" id="SSF46689">
    <property type="entry name" value="Homeodomain-like"/>
    <property type="match status" value="1"/>
</dbReference>
<dbReference type="Gene3D" id="1.10.357.10">
    <property type="entry name" value="Tetracycline Repressor, domain 2"/>
    <property type="match status" value="1"/>
</dbReference>
<dbReference type="InterPro" id="IPR050109">
    <property type="entry name" value="HTH-type_TetR-like_transc_reg"/>
</dbReference>
<keyword evidence="1 2" id="KW-0238">DNA-binding</keyword>
<organism evidence="5 6">
    <name type="scientific">Hanamia caeni</name>
    <dbReference type="NCBI Taxonomy" id="2294116"/>
    <lineage>
        <taxon>Bacteria</taxon>
        <taxon>Pseudomonadati</taxon>
        <taxon>Bacteroidota</taxon>
        <taxon>Chitinophagia</taxon>
        <taxon>Chitinophagales</taxon>
        <taxon>Chitinophagaceae</taxon>
        <taxon>Hanamia</taxon>
    </lineage>
</organism>
<proteinExistence type="predicted"/>
<dbReference type="PRINTS" id="PR00455">
    <property type="entry name" value="HTHTETR"/>
</dbReference>
<feature type="transmembrane region" description="Helical" evidence="3">
    <location>
        <begin position="150"/>
        <end position="169"/>
    </location>
</feature>
<dbReference type="InterPro" id="IPR001647">
    <property type="entry name" value="HTH_TetR"/>
</dbReference>
<dbReference type="AlphaFoldDB" id="A0A3M9NMF3"/>
<comment type="caution">
    <text evidence="5">The sequence shown here is derived from an EMBL/GenBank/DDBJ whole genome shotgun (WGS) entry which is preliminary data.</text>
</comment>
<keyword evidence="3" id="KW-0472">Membrane</keyword>
<keyword evidence="6" id="KW-1185">Reference proteome</keyword>
<dbReference type="EMBL" id="RJJR01000002">
    <property type="protein sequence ID" value="RNI38695.1"/>
    <property type="molecule type" value="Genomic_DNA"/>
</dbReference>
<dbReference type="PROSITE" id="PS50977">
    <property type="entry name" value="HTH_TETR_2"/>
    <property type="match status" value="1"/>
</dbReference>
<sequence length="205" mass="24113">MVKNKKEKTTEEKILDAAKKVFVTKGMAGARMQDIADEAGINKALLHYYFRSKEKLFEMIFAEAAEKLFPKINAIFESDVPLFDKIERFCDEYITVMSENPYLPLFVLNEISRDSEKFLEKVWDKKKIPMPRKFLDQIEKETKKGTIRKISPVHLLINLISLSIFPFVGKPMIQFVMQLDELQFRNIMQQRKKEIPKFIIDSIKK</sequence>
<name>A0A3M9NMF3_9BACT</name>
<dbReference type="InterPro" id="IPR009057">
    <property type="entry name" value="Homeodomain-like_sf"/>
</dbReference>
<dbReference type="Proteomes" id="UP000267223">
    <property type="component" value="Unassembled WGS sequence"/>
</dbReference>
<accession>A0A3M9NMF3</accession>
<dbReference type="Pfam" id="PF00440">
    <property type="entry name" value="TetR_N"/>
    <property type="match status" value="1"/>
</dbReference>
<protein>
    <submittedName>
        <fullName evidence="5">TetR/AcrR family transcriptional regulator</fullName>
    </submittedName>
</protein>
<keyword evidence="3" id="KW-0812">Transmembrane</keyword>
<evidence type="ECO:0000256" key="2">
    <source>
        <dbReference type="PROSITE-ProRule" id="PRU00335"/>
    </source>
</evidence>
<reference evidence="5 6" key="1">
    <citation type="submission" date="2018-11" db="EMBL/GenBank/DDBJ databases">
        <title>Draft genome sequence of Ferruginibacter sp. BO-59.</title>
        <authorList>
            <person name="Im W.T."/>
        </authorList>
    </citation>
    <scope>NUCLEOTIDE SEQUENCE [LARGE SCALE GENOMIC DNA]</scope>
    <source>
        <strain evidence="5 6">BO-59</strain>
    </source>
</reference>
<dbReference type="RefSeq" id="WP_123119257.1">
    <property type="nucleotide sequence ID" value="NZ_RJJR01000002.1"/>
</dbReference>
<gene>
    <name evidence="5" type="ORF">EFY79_03245</name>
</gene>
<evidence type="ECO:0000256" key="1">
    <source>
        <dbReference type="ARBA" id="ARBA00023125"/>
    </source>
</evidence>
<dbReference type="PANTHER" id="PTHR30328">
    <property type="entry name" value="TRANSCRIPTIONAL REPRESSOR"/>
    <property type="match status" value="1"/>
</dbReference>
<dbReference type="OrthoDB" id="9789566at2"/>
<dbReference type="GO" id="GO:0003677">
    <property type="term" value="F:DNA binding"/>
    <property type="evidence" value="ECO:0007669"/>
    <property type="project" value="UniProtKB-UniRule"/>
</dbReference>
<evidence type="ECO:0000313" key="6">
    <source>
        <dbReference type="Proteomes" id="UP000267223"/>
    </source>
</evidence>
<evidence type="ECO:0000259" key="4">
    <source>
        <dbReference type="PROSITE" id="PS50977"/>
    </source>
</evidence>
<keyword evidence="3" id="KW-1133">Transmembrane helix</keyword>
<evidence type="ECO:0000256" key="3">
    <source>
        <dbReference type="SAM" id="Phobius"/>
    </source>
</evidence>